<gene>
    <name evidence="2" type="ORF">M1843_13740</name>
</gene>
<dbReference type="SUPFAM" id="SSF46785">
    <property type="entry name" value="Winged helix' DNA-binding domain"/>
    <property type="match status" value="1"/>
</dbReference>
<dbReference type="PROSITE" id="PS50995">
    <property type="entry name" value="HTH_MARR_2"/>
    <property type="match status" value="1"/>
</dbReference>
<keyword evidence="3" id="KW-1185">Reference proteome</keyword>
<reference evidence="2 3" key="1">
    <citation type="submission" date="2022-02" db="EMBL/GenBank/DDBJ databases">
        <title>The car tank lid bacteriome: a reservoir of bacteria with potential in bioremediation of fuel.</title>
        <authorList>
            <person name="Vidal-Verdu A."/>
            <person name="Gomez-Martinez D."/>
            <person name="Latorre-Perez A."/>
            <person name="Pereto J."/>
            <person name="Porcar M."/>
        </authorList>
    </citation>
    <scope>NUCLEOTIDE SEQUENCE [LARGE SCALE GENOMIC DNA]</scope>
    <source>
        <strain evidence="2 3">4D.3</strain>
    </source>
</reference>
<dbReference type="RefSeq" id="WP_416344672.1">
    <property type="nucleotide sequence ID" value="NZ_JALQCY010000004.1"/>
</dbReference>
<dbReference type="InterPro" id="IPR039422">
    <property type="entry name" value="MarR/SlyA-like"/>
</dbReference>
<proteinExistence type="predicted"/>
<protein>
    <submittedName>
        <fullName evidence="2">MarR family transcriptional regulator</fullName>
    </submittedName>
</protein>
<sequence length="164" mass="17382">MPDETIVTPDAGPPAALRAGDLAELADVVVELARHLDVRSPELRDIVPLTGTEVAVIREVHRAARPTPSRIAAATGLARSNVSTALRTLEARGLVVREHAEGDRRTVRLVATPLADEHLARIHDFWGRRLGSVPDEVRDAALDALPALGALADALVGPSVAREG</sequence>
<accession>A0ABT0J5N4</accession>
<dbReference type="InterPro" id="IPR000835">
    <property type="entry name" value="HTH_MarR-typ"/>
</dbReference>
<dbReference type="PANTHER" id="PTHR33164:SF89">
    <property type="entry name" value="MARR FAMILY REGULATORY PROTEIN"/>
    <property type="match status" value="1"/>
</dbReference>
<dbReference type="InterPro" id="IPR036390">
    <property type="entry name" value="WH_DNA-bd_sf"/>
</dbReference>
<evidence type="ECO:0000259" key="1">
    <source>
        <dbReference type="PROSITE" id="PS50995"/>
    </source>
</evidence>
<dbReference type="Pfam" id="PF12802">
    <property type="entry name" value="MarR_2"/>
    <property type="match status" value="1"/>
</dbReference>
<dbReference type="Proteomes" id="UP001651050">
    <property type="component" value="Unassembled WGS sequence"/>
</dbReference>
<organism evidence="2 3">
    <name type="scientific">Isoptericola peretonis</name>
    <dbReference type="NCBI Taxonomy" id="2918523"/>
    <lineage>
        <taxon>Bacteria</taxon>
        <taxon>Bacillati</taxon>
        <taxon>Actinomycetota</taxon>
        <taxon>Actinomycetes</taxon>
        <taxon>Micrococcales</taxon>
        <taxon>Promicromonosporaceae</taxon>
        <taxon>Isoptericola</taxon>
    </lineage>
</organism>
<evidence type="ECO:0000313" key="2">
    <source>
        <dbReference type="EMBL" id="MCK9794809.1"/>
    </source>
</evidence>
<name>A0ABT0J5N4_9MICO</name>
<dbReference type="InterPro" id="IPR036388">
    <property type="entry name" value="WH-like_DNA-bd_sf"/>
</dbReference>
<evidence type="ECO:0000313" key="3">
    <source>
        <dbReference type="Proteomes" id="UP001651050"/>
    </source>
</evidence>
<dbReference type="PANTHER" id="PTHR33164">
    <property type="entry name" value="TRANSCRIPTIONAL REGULATOR, MARR FAMILY"/>
    <property type="match status" value="1"/>
</dbReference>
<dbReference type="EMBL" id="JALQCY010000004">
    <property type="protein sequence ID" value="MCK9794809.1"/>
    <property type="molecule type" value="Genomic_DNA"/>
</dbReference>
<dbReference type="SMART" id="SM00347">
    <property type="entry name" value="HTH_MARR"/>
    <property type="match status" value="1"/>
</dbReference>
<dbReference type="Gene3D" id="1.10.10.10">
    <property type="entry name" value="Winged helix-like DNA-binding domain superfamily/Winged helix DNA-binding domain"/>
    <property type="match status" value="1"/>
</dbReference>
<feature type="domain" description="HTH marR-type" evidence="1">
    <location>
        <begin position="22"/>
        <end position="157"/>
    </location>
</feature>
<comment type="caution">
    <text evidence="2">The sequence shown here is derived from an EMBL/GenBank/DDBJ whole genome shotgun (WGS) entry which is preliminary data.</text>
</comment>